<dbReference type="Proteomes" id="UP000321291">
    <property type="component" value="Chromosome"/>
</dbReference>
<name>A0A5B8VJ81_9BACT</name>
<feature type="compositionally biased region" description="Basic and acidic residues" evidence="1">
    <location>
        <begin position="101"/>
        <end position="111"/>
    </location>
</feature>
<sequence>MHTSGNALVFSNIPMPQEVVDEFVDKYMEGKIGQGQVQKMSKESSKEQHGNKKSKHSEQQADKQDGKQDGEIDNKHDGKQAIKQSDCNLGASAPNASQEASKNDAIDDSKGVSEPVAVYTPEQTGLMGPAQAGKGQKDGTNEVEAIISDLLEETIGTSPKGTGSENMEDQLSTIAMGDAADENQQAASSKEDMGYSESASSFLKMSEPAPNVQQEAENINEDAMSKEAFKPDIASLRLGGQPVDDPFGLISAQQRVQDKINKLLEYKIPEYTPAYCKDWSREDWARFLNQDFAMIGIKMLHDTKLFTPLLYLLKHGLAPDLKADPEFMAQLTHLKTHPALTSVTPNFKECYFPSPDEVMALARIKDQFYATDNQSSQRLICKELEKIIDKYPANPYLVEQLYHFYESFQDSQVAFRLACRLYNSSTEREGAVSRYFIEICNQNKFSLVDQFLSKSILFERHLPDTVKVYNTHYYHQYYQALASHFANTNQWLEYLFIVETFVEITAANNEEDLLAILWNTQYLQAADYMNEYLLLLGNNSAAKKRLIDNIFCQSEKENNPNIND</sequence>
<evidence type="ECO:0000313" key="3">
    <source>
        <dbReference type="Proteomes" id="UP000321291"/>
    </source>
</evidence>
<organism evidence="2 3">
    <name type="scientific">Arachidicoccus ginsenosidivorans</name>
    <dbReference type="NCBI Taxonomy" id="496057"/>
    <lineage>
        <taxon>Bacteria</taxon>
        <taxon>Pseudomonadati</taxon>
        <taxon>Bacteroidota</taxon>
        <taxon>Chitinophagia</taxon>
        <taxon>Chitinophagales</taxon>
        <taxon>Chitinophagaceae</taxon>
        <taxon>Arachidicoccus</taxon>
    </lineage>
</organism>
<dbReference type="AlphaFoldDB" id="A0A5B8VJ81"/>
<dbReference type="EMBL" id="CP042434">
    <property type="protein sequence ID" value="QEC70358.1"/>
    <property type="molecule type" value="Genomic_DNA"/>
</dbReference>
<evidence type="ECO:0000313" key="2">
    <source>
        <dbReference type="EMBL" id="QEC70358.1"/>
    </source>
</evidence>
<evidence type="ECO:0000256" key="1">
    <source>
        <dbReference type="SAM" id="MobiDB-lite"/>
    </source>
</evidence>
<dbReference type="OrthoDB" id="9884288at2"/>
<gene>
    <name evidence="2" type="ORF">FSB73_00145</name>
</gene>
<protein>
    <submittedName>
        <fullName evidence="2">Uncharacterized protein</fullName>
    </submittedName>
</protein>
<reference evidence="2 3" key="1">
    <citation type="journal article" date="2017" name="Int. J. Syst. Evol. Microbiol.">
        <title>Arachidicoccus ginsenosidivorans sp. nov., with ginsenoside-converting activity isolated from ginseng cultivating soil.</title>
        <authorList>
            <person name="Siddiqi M.Z."/>
            <person name="Aslam Z."/>
            <person name="Im W.T."/>
        </authorList>
    </citation>
    <scope>NUCLEOTIDE SEQUENCE [LARGE SCALE GENOMIC DNA]</scope>
    <source>
        <strain evidence="2 3">Gsoil 809</strain>
    </source>
</reference>
<dbReference type="KEGG" id="agi:FSB73_00145"/>
<keyword evidence="3" id="KW-1185">Reference proteome</keyword>
<feature type="region of interest" description="Disordered" evidence="1">
    <location>
        <begin position="33"/>
        <end position="139"/>
    </location>
</feature>
<feature type="compositionally biased region" description="Basic and acidic residues" evidence="1">
    <location>
        <begin position="40"/>
        <end position="80"/>
    </location>
</feature>
<accession>A0A5B8VJ81</accession>
<proteinExistence type="predicted"/>
<dbReference type="RefSeq" id="WP_146779622.1">
    <property type="nucleotide sequence ID" value="NZ_CP042434.1"/>
</dbReference>